<evidence type="ECO:0000313" key="2">
    <source>
        <dbReference type="EMBL" id="AGI67399.1"/>
    </source>
</evidence>
<dbReference type="STRING" id="391626.OAN307_c17340"/>
<keyword evidence="3" id="KW-1185">Reference proteome</keyword>
<dbReference type="EMBL" id="CP003740">
    <property type="protein sequence ID" value="AGI67399.1"/>
    <property type="molecule type" value="Genomic_DNA"/>
</dbReference>
<evidence type="ECO:0000256" key="1">
    <source>
        <dbReference type="SAM" id="MobiDB-lite"/>
    </source>
</evidence>
<dbReference type="HOGENOM" id="CLU_2524266_0_0_5"/>
<evidence type="ECO:0000313" key="3">
    <source>
        <dbReference type="Proteomes" id="UP000005307"/>
    </source>
</evidence>
<organism evidence="2 3">
    <name type="scientific">Octadecabacter antarcticus 307</name>
    <dbReference type="NCBI Taxonomy" id="391626"/>
    <lineage>
        <taxon>Bacteria</taxon>
        <taxon>Pseudomonadati</taxon>
        <taxon>Pseudomonadota</taxon>
        <taxon>Alphaproteobacteria</taxon>
        <taxon>Rhodobacterales</taxon>
        <taxon>Roseobacteraceae</taxon>
        <taxon>Octadecabacter</taxon>
    </lineage>
</organism>
<sequence>MQIRCATTTTTPHGGGGGSGAAHLHGVVAAQAGFDEVPMRAFQRLGLTVFCPVWQNGTRVFEEFGSFAGLLHTGGIRIPLRTTD</sequence>
<feature type="region of interest" description="Disordered" evidence="1">
    <location>
        <begin position="1"/>
        <end position="21"/>
    </location>
</feature>
<proteinExistence type="predicted"/>
<dbReference type="Proteomes" id="UP000005307">
    <property type="component" value="Chromosome"/>
</dbReference>
<reference evidence="2 3" key="1">
    <citation type="journal article" date="2013" name="PLoS ONE">
        <title>Poles Apart: Arctic and Antarctic Octadecabacter strains Share High Genome Plasticity and a New Type of Xanthorhodopsin.</title>
        <authorList>
            <person name="Vollmers J."/>
            <person name="Voget S."/>
            <person name="Dietrich S."/>
            <person name="Gollnow K."/>
            <person name="Smits M."/>
            <person name="Meyer K."/>
            <person name="Brinkhoff T."/>
            <person name="Simon M."/>
            <person name="Daniel R."/>
        </authorList>
    </citation>
    <scope>NUCLEOTIDE SEQUENCE [LARGE SCALE GENOMIC DNA]</scope>
    <source>
        <strain evidence="2 3">307</strain>
    </source>
</reference>
<gene>
    <name evidence="2" type="ORF">OAN307_c17340</name>
</gene>
<protein>
    <submittedName>
        <fullName evidence="2">Uncharacterized protein</fullName>
    </submittedName>
</protein>
<dbReference type="AlphaFoldDB" id="M9R442"/>
<feature type="compositionally biased region" description="Low complexity" evidence="1">
    <location>
        <begin position="1"/>
        <end position="12"/>
    </location>
</feature>
<dbReference type="KEGG" id="oat:OAN307_c17340"/>
<accession>M9R442</accession>
<name>M9R442_9RHOB</name>